<protein>
    <submittedName>
        <fullName evidence="6">Monomeric sarcosine oxidase</fullName>
    </submittedName>
</protein>
<dbReference type="InterPro" id="IPR006076">
    <property type="entry name" value="FAD-dep_OxRdtase"/>
</dbReference>
<keyword evidence="2" id="KW-0285">Flavoprotein</keyword>
<dbReference type="EMBL" id="JAUSTP010000006">
    <property type="protein sequence ID" value="MDQ0189347.1"/>
    <property type="molecule type" value="Genomic_DNA"/>
</dbReference>
<dbReference type="PANTHER" id="PTHR10961:SF7">
    <property type="entry name" value="FAD DEPENDENT OXIDOREDUCTASE DOMAIN-CONTAINING PROTEIN"/>
    <property type="match status" value="1"/>
</dbReference>
<dbReference type="Gene3D" id="3.50.50.60">
    <property type="entry name" value="FAD/NAD(P)-binding domain"/>
    <property type="match status" value="1"/>
</dbReference>
<evidence type="ECO:0000259" key="5">
    <source>
        <dbReference type="Pfam" id="PF01266"/>
    </source>
</evidence>
<comment type="cofactor">
    <cofactor evidence="1">
        <name>FAD</name>
        <dbReference type="ChEBI" id="CHEBI:57692"/>
    </cofactor>
</comment>
<dbReference type="PANTHER" id="PTHR10961">
    <property type="entry name" value="PEROXISOMAL SARCOSINE OXIDASE"/>
    <property type="match status" value="1"/>
</dbReference>
<dbReference type="InterPro" id="IPR045170">
    <property type="entry name" value="MTOX"/>
</dbReference>
<evidence type="ECO:0000256" key="4">
    <source>
        <dbReference type="ARBA" id="ARBA00023002"/>
    </source>
</evidence>
<accession>A0ABT9XGN6</accession>
<keyword evidence="4" id="KW-0560">Oxidoreductase</keyword>
<evidence type="ECO:0000256" key="1">
    <source>
        <dbReference type="ARBA" id="ARBA00001974"/>
    </source>
</evidence>
<reference evidence="6 7" key="1">
    <citation type="submission" date="2023-07" db="EMBL/GenBank/DDBJ databases">
        <title>Genomic Encyclopedia of Type Strains, Phase IV (KMG-IV): sequencing the most valuable type-strain genomes for metagenomic binning, comparative biology and taxonomic classification.</title>
        <authorList>
            <person name="Goeker M."/>
        </authorList>
    </citation>
    <scope>NUCLEOTIDE SEQUENCE [LARGE SCALE GENOMIC DNA]</scope>
    <source>
        <strain evidence="6 7">DSM 4006</strain>
    </source>
</reference>
<proteinExistence type="predicted"/>
<dbReference type="RefSeq" id="WP_274456016.1">
    <property type="nucleotide sequence ID" value="NZ_CP067097.1"/>
</dbReference>
<name>A0ABT9XGN6_9BACL</name>
<dbReference type="SUPFAM" id="SSF54373">
    <property type="entry name" value="FAD-linked reductases, C-terminal domain"/>
    <property type="match status" value="1"/>
</dbReference>
<dbReference type="Proteomes" id="UP001232973">
    <property type="component" value="Unassembled WGS sequence"/>
</dbReference>
<comment type="caution">
    <text evidence="6">The sequence shown here is derived from an EMBL/GenBank/DDBJ whole genome shotgun (WGS) entry which is preliminary data.</text>
</comment>
<gene>
    <name evidence="6" type="ORF">J2S03_001167</name>
</gene>
<evidence type="ECO:0000313" key="6">
    <source>
        <dbReference type="EMBL" id="MDQ0189347.1"/>
    </source>
</evidence>
<dbReference type="SUPFAM" id="SSF51905">
    <property type="entry name" value="FAD/NAD(P)-binding domain"/>
    <property type="match status" value="1"/>
</dbReference>
<evidence type="ECO:0000256" key="3">
    <source>
        <dbReference type="ARBA" id="ARBA00022827"/>
    </source>
</evidence>
<dbReference type="InterPro" id="IPR036188">
    <property type="entry name" value="FAD/NAD-bd_sf"/>
</dbReference>
<organism evidence="6 7">
    <name type="scientific">Alicyclobacillus cycloheptanicus</name>
    <dbReference type="NCBI Taxonomy" id="1457"/>
    <lineage>
        <taxon>Bacteria</taxon>
        <taxon>Bacillati</taxon>
        <taxon>Bacillota</taxon>
        <taxon>Bacilli</taxon>
        <taxon>Bacillales</taxon>
        <taxon>Alicyclobacillaceae</taxon>
        <taxon>Alicyclobacillus</taxon>
    </lineage>
</organism>
<dbReference type="Pfam" id="PF01266">
    <property type="entry name" value="DAO"/>
    <property type="match status" value="1"/>
</dbReference>
<evidence type="ECO:0000313" key="7">
    <source>
        <dbReference type="Proteomes" id="UP001232973"/>
    </source>
</evidence>
<dbReference type="Gene3D" id="3.30.9.10">
    <property type="entry name" value="D-Amino Acid Oxidase, subunit A, domain 2"/>
    <property type="match status" value="1"/>
</dbReference>
<evidence type="ECO:0000256" key="2">
    <source>
        <dbReference type="ARBA" id="ARBA00022630"/>
    </source>
</evidence>
<feature type="domain" description="FAD dependent oxidoreductase" evidence="5">
    <location>
        <begin position="12"/>
        <end position="389"/>
    </location>
</feature>
<sequence length="412" mass="44411">MAQVHTTAHYHTIILGSGSMGLAAGYALARAGVSVLLLDRFEPPHSYGSHHGDTRLLRTAYGEGASYVPLVLRARALWTALEAESRTWGAGRHGLGGPSLGASLPSGSSFAPERLFAPTGVIGILHRQSGMLDEVEASVAAHHLPSEWLTAEAARKRWPGLMPTDDERVHHDLLGGVLFSEACLRALKHGCLVYGAAMRFGGELDALDVHKDGVTVTWDGMQAHADHLLIAAGAGTPRLLEQWLPDWQVPLQPIRKTVAWFKPTAPRLYTAERLPAFYADGPGAMYYGFPDFGQGVKVGRHDGGTPCSPEDVDRAFHPEDEAPLHAFLRQTFPQAGGPLVRGTVCLYTMTPDEHFLIDHHPGHAHVWLAAGFSGHGFKFASAIGEALAEVLQTGTANHDLTQFRAGRFPSHA</sequence>
<keyword evidence="3" id="KW-0274">FAD</keyword>
<keyword evidence="7" id="KW-1185">Reference proteome</keyword>